<dbReference type="PANTHER" id="PTHR30193">
    <property type="entry name" value="ABC TRANSPORTER PERMEASE PROTEIN"/>
    <property type="match status" value="1"/>
</dbReference>
<dbReference type="Pfam" id="PF00528">
    <property type="entry name" value="BPD_transp_1"/>
    <property type="match status" value="1"/>
</dbReference>
<sequence>MSVAVAPREAPARERRGPRPTARRHHGPSIWMAGPALALFGVFAVVPLLGVVVLSFMSWDGLGDPVWAGIDNWGRTLADPVTQNAMRLTVVVTVVSWLFQAPVSLLLGVFMAGRQRYRAVLSVLYFLPLLFSAAAVAIAYRALLDPNFGLGTALGIPWLSQDWIGDPDLALWVVLFVIGWCFVPFHSLLYQGGVRQIPRSMYEAALLDGAGRVQQFLHITLPQLKYTIITSSTLMIVGSLTYFDLIFVLTNGGPGNATRILPLDMYLTGFRSYDMGKASVIAVVLVVVGLTVSLLLNRLSGANKMESQMEGL</sequence>
<name>A0ABQ2B2H2_9MICO</name>
<evidence type="ECO:0000259" key="9">
    <source>
        <dbReference type="PROSITE" id="PS50928"/>
    </source>
</evidence>
<accession>A0ABQ2B2H2</accession>
<evidence type="ECO:0000313" key="10">
    <source>
        <dbReference type="EMBL" id="GGI06139.1"/>
    </source>
</evidence>
<keyword evidence="5 7" id="KW-1133">Transmembrane helix</keyword>
<evidence type="ECO:0000256" key="6">
    <source>
        <dbReference type="ARBA" id="ARBA00023136"/>
    </source>
</evidence>
<evidence type="ECO:0000256" key="7">
    <source>
        <dbReference type="RuleBase" id="RU363032"/>
    </source>
</evidence>
<evidence type="ECO:0000256" key="5">
    <source>
        <dbReference type="ARBA" id="ARBA00022989"/>
    </source>
</evidence>
<dbReference type="EMBL" id="BMDG01000003">
    <property type="protein sequence ID" value="GGI06139.1"/>
    <property type="molecule type" value="Genomic_DNA"/>
</dbReference>
<dbReference type="InterPro" id="IPR035906">
    <property type="entry name" value="MetI-like_sf"/>
</dbReference>
<evidence type="ECO:0000313" key="11">
    <source>
        <dbReference type="Proteomes" id="UP000632535"/>
    </source>
</evidence>
<feature type="region of interest" description="Disordered" evidence="8">
    <location>
        <begin position="1"/>
        <end position="26"/>
    </location>
</feature>
<dbReference type="PANTHER" id="PTHR30193:SF37">
    <property type="entry name" value="INNER MEMBRANE ABC TRANSPORTER PERMEASE PROTEIN YCJO"/>
    <property type="match status" value="1"/>
</dbReference>
<organism evidence="10 11">
    <name type="scientific">Isoptericola cucumis</name>
    <dbReference type="NCBI Taxonomy" id="1776856"/>
    <lineage>
        <taxon>Bacteria</taxon>
        <taxon>Bacillati</taxon>
        <taxon>Actinomycetota</taxon>
        <taxon>Actinomycetes</taxon>
        <taxon>Micrococcales</taxon>
        <taxon>Promicromonosporaceae</taxon>
        <taxon>Isoptericola</taxon>
    </lineage>
</organism>
<reference evidence="11" key="1">
    <citation type="journal article" date="2019" name="Int. J. Syst. Evol. Microbiol.">
        <title>The Global Catalogue of Microorganisms (GCM) 10K type strain sequencing project: providing services to taxonomists for standard genome sequencing and annotation.</title>
        <authorList>
            <consortium name="The Broad Institute Genomics Platform"/>
            <consortium name="The Broad Institute Genome Sequencing Center for Infectious Disease"/>
            <person name="Wu L."/>
            <person name="Ma J."/>
        </authorList>
    </citation>
    <scope>NUCLEOTIDE SEQUENCE [LARGE SCALE GENOMIC DNA]</scope>
    <source>
        <strain evidence="11">CCM 8653</strain>
    </source>
</reference>
<evidence type="ECO:0000256" key="2">
    <source>
        <dbReference type="ARBA" id="ARBA00022448"/>
    </source>
</evidence>
<dbReference type="Proteomes" id="UP000632535">
    <property type="component" value="Unassembled WGS sequence"/>
</dbReference>
<feature type="transmembrane region" description="Helical" evidence="7">
    <location>
        <begin position="30"/>
        <end position="57"/>
    </location>
</feature>
<feature type="transmembrane region" description="Helical" evidence="7">
    <location>
        <begin position="169"/>
        <end position="190"/>
    </location>
</feature>
<evidence type="ECO:0000256" key="3">
    <source>
        <dbReference type="ARBA" id="ARBA00022475"/>
    </source>
</evidence>
<dbReference type="CDD" id="cd06261">
    <property type="entry name" value="TM_PBP2"/>
    <property type="match status" value="1"/>
</dbReference>
<evidence type="ECO:0000256" key="1">
    <source>
        <dbReference type="ARBA" id="ARBA00004651"/>
    </source>
</evidence>
<protein>
    <submittedName>
        <fullName evidence="10">ABC transporter</fullName>
    </submittedName>
</protein>
<keyword evidence="6 7" id="KW-0472">Membrane</keyword>
<keyword evidence="3" id="KW-1003">Cell membrane</keyword>
<feature type="domain" description="ABC transmembrane type-1" evidence="9">
    <location>
        <begin position="86"/>
        <end position="296"/>
    </location>
</feature>
<proteinExistence type="inferred from homology"/>
<gene>
    <name evidence="10" type="ORF">GCM10007368_09670</name>
</gene>
<dbReference type="InterPro" id="IPR000515">
    <property type="entry name" value="MetI-like"/>
</dbReference>
<dbReference type="InterPro" id="IPR051393">
    <property type="entry name" value="ABC_transporter_permease"/>
</dbReference>
<feature type="transmembrane region" description="Helical" evidence="7">
    <location>
        <begin position="226"/>
        <end position="249"/>
    </location>
</feature>
<dbReference type="PROSITE" id="PS50928">
    <property type="entry name" value="ABC_TM1"/>
    <property type="match status" value="1"/>
</dbReference>
<keyword evidence="11" id="KW-1185">Reference proteome</keyword>
<keyword evidence="4 7" id="KW-0812">Transmembrane</keyword>
<comment type="subcellular location">
    <subcellularLocation>
        <location evidence="1 7">Cell membrane</location>
        <topology evidence="1 7">Multi-pass membrane protein</topology>
    </subcellularLocation>
</comment>
<evidence type="ECO:0000256" key="4">
    <source>
        <dbReference type="ARBA" id="ARBA00022692"/>
    </source>
</evidence>
<keyword evidence="2 7" id="KW-0813">Transport</keyword>
<feature type="transmembrane region" description="Helical" evidence="7">
    <location>
        <begin position="88"/>
        <end position="112"/>
    </location>
</feature>
<dbReference type="Gene3D" id="1.10.3720.10">
    <property type="entry name" value="MetI-like"/>
    <property type="match status" value="1"/>
</dbReference>
<comment type="similarity">
    <text evidence="7">Belongs to the binding-protein-dependent transport system permease family.</text>
</comment>
<evidence type="ECO:0000256" key="8">
    <source>
        <dbReference type="SAM" id="MobiDB-lite"/>
    </source>
</evidence>
<comment type="caution">
    <text evidence="10">The sequence shown here is derived from an EMBL/GenBank/DDBJ whole genome shotgun (WGS) entry which is preliminary data.</text>
</comment>
<feature type="transmembrane region" description="Helical" evidence="7">
    <location>
        <begin position="278"/>
        <end position="296"/>
    </location>
</feature>
<feature type="transmembrane region" description="Helical" evidence="7">
    <location>
        <begin position="119"/>
        <end position="140"/>
    </location>
</feature>
<dbReference type="SUPFAM" id="SSF161098">
    <property type="entry name" value="MetI-like"/>
    <property type="match status" value="1"/>
</dbReference>